<dbReference type="Proteomes" id="UP000666369">
    <property type="component" value="Unassembled WGS sequence"/>
</dbReference>
<keyword evidence="1" id="KW-0472">Membrane</keyword>
<dbReference type="Pfam" id="PF22570">
    <property type="entry name" value="LiaF-TM"/>
    <property type="match status" value="1"/>
</dbReference>
<dbReference type="RefSeq" id="WP_166099861.1">
    <property type="nucleotide sequence ID" value="NZ_JAADJT010000002.1"/>
</dbReference>
<keyword evidence="1" id="KW-0812">Transmembrane</keyword>
<accession>A0ABX0FGX1</accession>
<evidence type="ECO:0000313" key="4">
    <source>
        <dbReference type="Proteomes" id="UP000666369"/>
    </source>
</evidence>
<proteinExistence type="predicted"/>
<organism evidence="3 4">
    <name type="scientific">Duganella aceris</name>
    <dbReference type="NCBI Taxonomy" id="2703883"/>
    <lineage>
        <taxon>Bacteria</taxon>
        <taxon>Pseudomonadati</taxon>
        <taxon>Pseudomonadota</taxon>
        <taxon>Betaproteobacteria</taxon>
        <taxon>Burkholderiales</taxon>
        <taxon>Oxalobacteraceae</taxon>
        <taxon>Telluria group</taxon>
        <taxon>Duganella</taxon>
    </lineage>
</organism>
<reference evidence="4" key="1">
    <citation type="submission" date="2023-07" db="EMBL/GenBank/DDBJ databases">
        <title>Duganella aceri sp. nov., isolated from tree sap.</title>
        <authorList>
            <person name="Kim I.S."/>
        </authorList>
    </citation>
    <scope>NUCLEOTIDE SEQUENCE [LARGE SCALE GENOMIC DNA]</scope>
    <source>
        <strain evidence="4">SAP-35</strain>
    </source>
</reference>
<evidence type="ECO:0000259" key="2">
    <source>
        <dbReference type="Pfam" id="PF22570"/>
    </source>
</evidence>
<feature type="domain" description="LiaF transmembrane" evidence="2">
    <location>
        <begin position="14"/>
        <end position="112"/>
    </location>
</feature>
<name>A0ABX0FGX1_9BURK</name>
<dbReference type="EMBL" id="JAADJT010000002">
    <property type="protein sequence ID" value="NGZ83796.1"/>
    <property type="molecule type" value="Genomic_DNA"/>
</dbReference>
<sequence>MNIHTAYRWRQQIVWGTALIVAGCVLLLDRAGVIQLDFELASFWRWWPWVLVVSGLTKIIPPTTPRYLLNGLSEIFFAGWWYVSFNHVWGLSFGQTWPALLVAWGLGMMLRPLLDNVFATAREQK</sequence>
<keyword evidence="4" id="KW-1185">Reference proteome</keyword>
<comment type="caution">
    <text evidence="3">The sequence shown here is derived from an EMBL/GenBank/DDBJ whole genome shotgun (WGS) entry which is preliminary data.</text>
</comment>
<feature type="transmembrane region" description="Helical" evidence="1">
    <location>
        <begin position="95"/>
        <end position="114"/>
    </location>
</feature>
<dbReference type="InterPro" id="IPR054331">
    <property type="entry name" value="LiaF_TM"/>
</dbReference>
<feature type="transmembrane region" description="Helical" evidence="1">
    <location>
        <begin position="12"/>
        <end position="31"/>
    </location>
</feature>
<gene>
    <name evidence="3" type="ORF">GW587_05935</name>
</gene>
<keyword evidence="1" id="KW-1133">Transmembrane helix</keyword>
<evidence type="ECO:0000256" key="1">
    <source>
        <dbReference type="SAM" id="Phobius"/>
    </source>
</evidence>
<evidence type="ECO:0000313" key="3">
    <source>
        <dbReference type="EMBL" id="NGZ83796.1"/>
    </source>
</evidence>
<protein>
    <recommendedName>
        <fullName evidence="2">LiaF transmembrane domain-containing protein</fullName>
    </recommendedName>
</protein>